<dbReference type="Proteomes" id="UP000475117">
    <property type="component" value="Chromosome"/>
</dbReference>
<evidence type="ECO:0000256" key="11">
    <source>
        <dbReference type="ARBA" id="ARBA00022989"/>
    </source>
</evidence>
<dbReference type="KEGG" id="soa:G3M56_005615"/>
<keyword evidence="8" id="KW-0812">Transmembrane</keyword>
<sequence length="476" mass="49043">MAVVINLLYIIASVLFIFGIKMLGHADTARSGNRLSAVGMMIAIVATLLYGGLAWPMIIGGVLLGGAIGAIAATRVPMTGMPEMVAIFNGLGGLASLLIGVVEFVKIYTVKGGVETYLTNLAAQSGVTVPAWFAALAIALTILIGGITFTGSLVAWGKLSEKLPGQPISFPGSGILNILLLLTAIGAVVTFTIAPSGACALTTVIVLISAALVLGVLSTIPIGGGDMPVVIALLNSYSGIAAAFAGFIILNNVLVVAGCLVGASGLILTGIMCKAMNRSLGNVLFGGFGSAAGKAGTAMEGEMKAASAEDAYYVLEAARHVVFVPGYGMAVAQAQHAVKELAEILESKGCQVEFAVHPVAGRMPGHMNVLLAEADVPYEQLWEMDAINRVIDTVDVAVVIGANDVVNPAALDDEASPIYGMPIINVHKARTVYCLKRGKGRGFSGLENALFFKDNVRMLYGDAKATLSGLVSEFSE</sequence>
<keyword evidence="18" id="KW-1185">Reference proteome</keyword>
<evidence type="ECO:0000256" key="1">
    <source>
        <dbReference type="ARBA" id="ARBA00003943"/>
    </source>
</evidence>
<evidence type="ECO:0000256" key="7">
    <source>
        <dbReference type="ARBA" id="ARBA00022519"/>
    </source>
</evidence>
<dbReference type="Pfam" id="PF02233">
    <property type="entry name" value="PNTB"/>
    <property type="match status" value="1"/>
</dbReference>
<evidence type="ECO:0000256" key="15">
    <source>
        <dbReference type="PIRNR" id="PIRNR000204"/>
    </source>
</evidence>
<feature type="domain" description="NADP transhydrogenase beta-like" evidence="16">
    <location>
        <begin position="6"/>
        <end position="472"/>
    </location>
</feature>
<keyword evidence="7 15" id="KW-0997">Cell inner membrane</keyword>
<name>A0A6B3L3I0_9BACT</name>
<dbReference type="GO" id="GO:0005886">
    <property type="term" value="C:plasma membrane"/>
    <property type="evidence" value="ECO:0007669"/>
    <property type="project" value="UniProtKB-SubCell"/>
</dbReference>
<dbReference type="SUPFAM" id="SSF52467">
    <property type="entry name" value="DHS-like NAD/FAD-binding domain"/>
    <property type="match status" value="1"/>
</dbReference>
<proteinExistence type="inferred from homology"/>
<dbReference type="PANTHER" id="PTHR44758:SF1">
    <property type="entry name" value="NAD(P) TRANSHYDROGENASE SUBUNIT BETA"/>
    <property type="match status" value="1"/>
</dbReference>
<dbReference type="Gene3D" id="3.40.50.1220">
    <property type="entry name" value="TPP-binding domain"/>
    <property type="match status" value="1"/>
</dbReference>
<comment type="catalytic activity">
    <reaction evidence="14 15">
        <text>NAD(+) + NADPH + H(+)(in) = NADH + NADP(+) + H(+)(out)</text>
        <dbReference type="Rhea" id="RHEA:47992"/>
        <dbReference type="ChEBI" id="CHEBI:15378"/>
        <dbReference type="ChEBI" id="CHEBI:57540"/>
        <dbReference type="ChEBI" id="CHEBI:57783"/>
        <dbReference type="ChEBI" id="CHEBI:57945"/>
        <dbReference type="ChEBI" id="CHEBI:58349"/>
        <dbReference type="EC" id="7.1.1.1"/>
    </reaction>
</comment>
<dbReference type="EC" id="7.1.1.1" evidence="4 15"/>
<evidence type="ECO:0000256" key="4">
    <source>
        <dbReference type="ARBA" id="ARBA00012943"/>
    </source>
</evidence>
<gene>
    <name evidence="17" type="ORF">G3M56_005615</name>
</gene>
<dbReference type="InterPro" id="IPR034300">
    <property type="entry name" value="PNTB-like"/>
</dbReference>
<dbReference type="AlphaFoldDB" id="A0A6B3L3I0"/>
<keyword evidence="9 15" id="KW-0521">NADP</keyword>
<reference evidence="17 18" key="1">
    <citation type="submission" date="2020-12" db="EMBL/GenBank/DDBJ databases">
        <title>Sulforoseuscoccus oceanibium gen. nov., sp. nov., a representative of the phylum Verrucomicrobia with special cytoplasmic membrane, and proposal of Sulforoseuscoccusaceae fam. nov.</title>
        <authorList>
            <person name="Xi F."/>
        </authorList>
    </citation>
    <scope>NUCLEOTIDE SEQUENCE [LARGE SCALE GENOMIC DNA]</scope>
    <source>
        <strain evidence="17 18">T37</strain>
    </source>
</reference>
<comment type="function">
    <text evidence="1 15">The transhydrogenation between NADH and NADP is coupled to respiration and ATP hydrolysis and functions as a proton pump across the membrane.</text>
</comment>
<evidence type="ECO:0000256" key="14">
    <source>
        <dbReference type="ARBA" id="ARBA00048202"/>
    </source>
</evidence>
<dbReference type="GO" id="GO:0008750">
    <property type="term" value="F:proton-translocating NAD(P)+ transhydrogenase activity"/>
    <property type="evidence" value="ECO:0007669"/>
    <property type="project" value="UniProtKB-EC"/>
</dbReference>
<accession>A0A6B3L3I0</accession>
<evidence type="ECO:0000313" key="18">
    <source>
        <dbReference type="Proteomes" id="UP000475117"/>
    </source>
</evidence>
<keyword evidence="10 15" id="KW-1278">Translocase</keyword>
<evidence type="ECO:0000256" key="6">
    <source>
        <dbReference type="ARBA" id="ARBA00022475"/>
    </source>
</evidence>
<evidence type="ECO:0000256" key="2">
    <source>
        <dbReference type="ARBA" id="ARBA00004429"/>
    </source>
</evidence>
<keyword evidence="6 15" id="KW-1003">Cell membrane</keyword>
<evidence type="ECO:0000313" key="17">
    <source>
        <dbReference type="EMBL" id="QQL46059.1"/>
    </source>
</evidence>
<keyword evidence="11" id="KW-1133">Transmembrane helix</keyword>
<dbReference type="InterPro" id="IPR012136">
    <property type="entry name" value="NADH_DH_b"/>
</dbReference>
<dbReference type="InterPro" id="IPR029035">
    <property type="entry name" value="DHS-like_NAD/FAD-binding_dom"/>
</dbReference>
<dbReference type="GO" id="GO:0050661">
    <property type="term" value="F:NADP binding"/>
    <property type="evidence" value="ECO:0007669"/>
    <property type="project" value="InterPro"/>
</dbReference>
<comment type="similarity">
    <text evidence="3 15">Belongs to the PNT beta subunit family.</text>
</comment>
<dbReference type="RefSeq" id="WP_164362697.1">
    <property type="nucleotide sequence ID" value="NZ_CP066776.1"/>
</dbReference>
<dbReference type="PIRSF" id="PIRSF000204">
    <property type="entry name" value="PNTB"/>
    <property type="match status" value="1"/>
</dbReference>
<protein>
    <recommendedName>
        <fullName evidence="5 15">NAD(P) transhydrogenase subunit beta</fullName>
        <ecNumber evidence="4 15">7.1.1.1</ecNumber>
    </recommendedName>
    <alternativeName>
        <fullName evidence="15">Nicotinamide nucleotide transhydrogenase subunit beta</fullName>
    </alternativeName>
</protein>
<evidence type="ECO:0000256" key="3">
    <source>
        <dbReference type="ARBA" id="ARBA00007919"/>
    </source>
</evidence>
<keyword evidence="13 15" id="KW-0472">Membrane</keyword>
<evidence type="ECO:0000256" key="13">
    <source>
        <dbReference type="ARBA" id="ARBA00023136"/>
    </source>
</evidence>
<evidence type="ECO:0000256" key="12">
    <source>
        <dbReference type="ARBA" id="ARBA00023027"/>
    </source>
</evidence>
<dbReference type="EMBL" id="CP066776">
    <property type="protein sequence ID" value="QQL46059.1"/>
    <property type="molecule type" value="Genomic_DNA"/>
</dbReference>
<evidence type="ECO:0000259" key="16">
    <source>
        <dbReference type="Pfam" id="PF02233"/>
    </source>
</evidence>
<evidence type="ECO:0000256" key="9">
    <source>
        <dbReference type="ARBA" id="ARBA00022857"/>
    </source>
</evidence>
<keyword evidence="12 15" id="KW-0520">NAD</keyword>
<comment type="subcellular location">
    <subcellularLocation>
        <location evidence="2">Cell inner membrane</location>
        <topology evidence="2">Multi-pass membrane protein</topology>
    </subcellularLocation>
</comment>
<organism evidence="17 18">
    <name type="scientific">Sulfuriroseicoccus oceanibius</name>
    <dbReference type="NCBI Taxonomy" id="2707525"/>
    <lineage>
        <taxon>Bacteria</taxon>
        <taxon>Pseudomonadati</taxon>
        <taxon>Verrucomicrobiota</taxon>
        <taxon>Verrucomicrobiia</taxon>
        <taxon>Verrucomicrobiales</taxon>
        <taxon>Verrucomicrobiaceae</taxon>
        <taxon>Sulfuriroseicoccus</taxon>
    </lineage>
</organism>
<dbReference type="PANTHER" id="PTHR44758">
    <property type="entry name" value="NAD(P) TRANSHYDROGENASE SUBUNIT BETA"/>
    <property type="match status" value="1"/>
</dbReference>
<evidence type="ECO:0000256" key="10">
    <source>
        <dbReference type="ARBA" id="ARBA00022967"/>
    </source>
</evidence>
<evidence type="ECO:0000256" key="5">
    <source>
        <dbReference type="ARBA" id="ARBA00014581"/>
    </source>
</evidence>
<evidence type="ECO:0000256" key="8">
    <source>
        <dbReference type="ARBA" id="ARBA00022692"/>
    </source>
</evidence>